<organism evidence="3 4">
    <name type="scientific">Puccinia coronata f. sp. avenae</name>
    <dbReference type="NCBI Taxonomy" id="200324"/>
    <lineage>
        <taxon>Eukaryota</taxon>
        <taxon>Fungi</taxon>
        <taxon>Dikarya</taxon>
        <taxon>Basidiomycota</taxon>
        <taxon>Pucciniomycotina</taxon>
        <taxon>Pucciniomycetes</taxon>
        <taxon>Pucciniales</taxon>
        <taxon>Pucciniaceae</taxon>
        <taxon>Puccinia</taxon>
    </lineage>
</organism>
<gene>
    <name evidence="3" type="ORF">PCANC_20168</name>
</gene>
<dbReference type="InterPro" id="IPR052980">
    <property type="entry name" value="Crinkler_effector"/>
</dbReference>
<accession>A0A2N5SGK4</accession>
<dbReference type="STRING" id="200324.A0A2N5SGK4"/>
<dbReference type="OrthoDB" id="2495627at2759"/>
<evidence type="ECO:0000313" key="3">
    <source>
        <dbReference type="EMBL" id="PLW12371.1"/>
    </source>
</evidence>
<reference evidence="3 4" key="1">
    <citation type="submission" date="2017-11" db="EMBL/GenBank/DDBJ databases">
        <title>De novo assembly and phasing of dikaryotic genomes from two isolates of Puccinia coronata f. sp. avenae, the causal agent of oat crown rust.</title>
        <authorList>
            <person name="Miller M.E."/>
            <person name="Zhang Y."/>
            <person name="Omidvar V."/>
            <person name="Sperschneider J."/>
            <person name="Schwessinger B."/>
            <person name="Raley C."/>
            <person name="Palmer J.M."/>
            <person name="Garnica D."/>
            <person name="Upadhyaya N."/>
            <person name="Rathjen J."/>
            <person name="Taylor J.M."/>
            <person name="Park R.F."/>
            <person name="Dodds P.N."/>
            <person name="Hirsch C.D."/>
            <person name="Kianian S.F."/>
            <person name="Figueroa M."/>
        </authorList>
    </citation>
    <scope>NUCLEOTIDE SEQUENCE [LARGE SCALE GENOMIC DNA]</scope>
    <source>
        <strain evidence="3">12NC29</strain>
    </source>
</reference>
<dbReference type="PANTHER" id="PTHR33129">
    <property type="entry name" value="PROTEIN KINASE DOMAIN-CONTAINING PROTEIN-RELATED"/>
    <property type="match status" value="1"/>
</dbReference>
<proteinExistence type="predicted"/>
<dbReference type="CDD" id="cd05992">
    <property type="entry name" value="PB1"/>
    <property type="match status" value="1"/>
</dbReference>
<dbReference type="InterPro" id="IPR053793">
    <property type="entry name" value="PB1-like"/>
</dbReference>
<dbReference type="PANTHER" id="PTHR33129:SF1">
    <property type="entry name" value="ATP-BINDING PROTEIN"/>
    <property type="match status" value="1"/>
</dbReference>
<feature type="domain" description="PB1" evidence="2">
    <location>
        <begin position="8"/>
        <end position="82"/>
    </location>
</feature>
<dbReference type="Gene3D" id="3.10.20.90">
    <property type="entry name" value="Phosphatidylinositol 3-kinase Catalytic Subunit, Chain A, domain 1"/>
    <property type="match status" value="1"/>
</dbReference>
<dbReference type="Pfam" id="PF00564">
    <property type="entry name" value="PB1"/>
    <property type="match status" value="1"/>
</dbReference>
<evidence type="ECO:0000256" key="1">
    <source>
        <dbReference type="SAM" id="MobiDB-lite"/>
    </source>
</evidence>
<dbReference type="SUPFAM" id="SSF54277">
    <property type="entry name" value="CAD &amp; PB1 domains"/>
    <property type="match status" value="1"/>
</dbReference>
<dbReference type="Proteomes" id="UP000235388">
    <property type="component" value="Unassembled WGS sequence"/>
</dbReference>
<comment type="caution">
    <text evidence="3">The sequence shown here is derived from an EMBL/GenBank/DDBJ whole genome shotgun (WGS) entry which is preliminary data.</text>
</comment>
<keyword evidence="4" id="KW-1185">Reference proteome</keyword>
<dbReference type="InterPro" id="IPR000270">
    <property type="entry name" value="PB1_dom"/>
</dbReference>
<feature type="region of interest" description="Disordered" evidence="1">
    <location>
        <begin position="602"/>
        <end position="623"/>
    </location>
</feature>
<name>A0A2N5SGK4_9BASI</name>
<evidence type="ECO:0000259" key="2">
    <source>
        <dbReference type="PROSITE" id="PS51745"/>
    </source>
</evidence>
<dbReference type="PROSITE" id="PS51745">
    <property type="entry name" value="PB1"/>
    <property type="match status" value="1"/>
</dbReference>
<sequence>MSSHQVIPLLIKIKYAAVSRIFEVNQPVPIWSNLSADILERFGIPKEQPIGLQYLDPEGDTITISSQAECDTLWYQILPVAAIPSQTGGKTLRFELALIDRQSSQAQPPRTIKSNVNEHIERFWKDLPAAELVGEGEGQYLDLKKSYVLGDPKLGHRLLVRPVYKELGERFDRNSIISQRVVTGTPGVGKTFFSAYYLWVAACRKKTVVWEPFQKRQAAQSTYLMTSDGVERVAFGSPQLEEALQNSETVYIVDGQPPVLCPAWTLLLTSPHYENYKDLLKQPQSEILYMPPWSYQELQHCKAVLYADEENLPTTLMDELFDWFGGVPRYVLAFASTHFKSSGGDKHAVVKGLVEILKEAIGKGSLTDIIKAHVARRHEGEYSHRVLHLCRHPSGSLHQIHLAWASPLVEREVVERFWQEILNDMNHFLRYSDDDSQSNLRGLIFEFYAHIMLRDGGSFQARRLCEGDRTSGENDEVAFPPAKVQMFRTYEEVNLGNDVLWRPLSKNLPSIDSLRGPANFFQVTVSQTHPIKHQGLSKALEKVADKFKSPPRLYFVVPSDVYWTYKCQPYHTKDGKLFKGQLGDVVKVEQWALMIPTGAEKSAADKDAEHHAATKRKATEEVH</sequence>
<dbReference type="AlphaFoldDB" id="A0A2N5SGK4"/>
<evidence type="ECO:0000313" key="4">
    <source>
        <dbReference type="Proteomes" id="UP000235388"/>
    </source>
</evidence>
<protein>
    <recommendedName>
        <fullName evidence="2">PB1 domain-containing protein</fullName>
    </recommendedName>
</protein>
<dbReference type="EMBL" id="PGCJ01000984">
    <property type="protein sequence ID" value="PLW12371.1"/>
    <property type="molecule type" value="Genomic_DNA"/>
</dbReference>